<organism evidence="1 2">
    <name type="scientific">Tritrichomonas musculus</name>
    <dbReference type="NCBI Taxonomy" id="1915356"/>
    <lineage>
        <taxon>Eukaryota</taxon>
        <taxon>Metamonada</taxon>
        <taxon>Parabasalia</taxon>
        <taxon>Tritrichomonadida</taxon>
        <taxon>Tritrichomonadidae</taxon>
        <taxon>Tritrichomonas</taxon>
    </lineage>
</organism>
<reference evidence="1 2" key="1">
    <citation type="submission" date="2024-04" db="EMBL/GenBank/DDBJ databases">
        <title>Tritrichomonas musculus Genome.</title>
        <authorList>
            <person name="Alves-Ferreira E."/>
            <person name="Grigg M."/>
            <person name="Lorenzi H."/>
            <person name="Galac M."/>
        </authorList>
    </citation>
    <scope>NUCLEOTIDE SEQUENCE [LARGE SCALE GENOMIC DNA]</scope>
    <source>
        <strain evidence="1 2">EAF2021</strain>
    </source>
</reference>
<evidence type="ECO:0000313" key="2">
    <source>
        <dbReference type="Proteomes" id="UP001470230"/>
    </source>
</evidence>
<dbReference type="EMBL" id="JAPFFF010000002">
    <property type="protein sequence ID" value="KAK8896668.1"/>
    <property type="molecule type" value="Genomic_DNA"/>
</dbReference>
<evidence type="ECO:0008006" key="3">
    <source>
        <dbReference type="Google" id="ProtNLM"/>
    </source>
</evidence>
<evidence type="ECO:0000313" key="1">
    <source>
        <dbReference type="EMBL" id="KAK8896668.1"/>
    </source>
</evidence>
<comment type="caution">
    <text evidence="1">The sequence shown here is derived from an EMBL/GenBank/DDBJ whole genome shotgun (WGS) entry which is preliminary data.</text>
</comment>
<gene>
    <name evidence="1" type="ORF">M9Y10_014581</name>
</gene>
<dbReference type="SUPFAM" id="SSF49785">
    <property type="entry name" value="Galactose-binding domain-like"/>
    <property type="match status" value="1"/>
</dbReference>
<sequence>MNKISIQLKTSSILNVPLQIYDDFLFIVNGEEFKTTRLVADLLSPKISQFHSIDPTMNEFTLNTNQKGDFSRILSLVNFENKEIQENELGFVSEVIDKLGNGKIDIYNDCEQINQLKITNENVFSLIAQHLKYPTFYSKLIEKEIDHISIHFFENEENFSQFKDLSFDIIELIISNPKLQIKDEDQLLSLVNELYMFDSKFAKLYEYVIFKNVTGSKMSEFIEIFNIYDITKTAWFSISQRLKQEIKLDFEDDEVITFASRYKEDNRKGRLFQIDPNKPFDGIINYLRKESNGNLESKIEITSTPIRGSRVPQNAILYEDQTKWFHSSNIENSWICFYFKDHRIVLKDYIIRSSNYAQNNEHPKSWVIEGSNDNSKWEICDEQKNCNFLNGNNIVHTFSIHNENLKEFRYIRMRQIDTNWRNDNDLSIDSFELYGKLI</sequence>
<accession>A0ABR2L038</accession>
<dbReference type="Proteomes" id="UP001470230">
    <property type="component" value="Unassembled WGS sequence"/>
</dbReference>
<keyword evidence="2" id="KW-1185">Reference proteome</keyword>
<protein>
    <recommendedName>
        <fullName evidence="3">F5/8 type C domain-containing protein</fullName>
    </recommendedName>
</protein>
<proteinExistence type="predicted"/>
<name>A0ABR2L038_9EUKA</name>
<dbReference type="Gene3D" id="2.60.120.260">
    <property type="entry name" value="Galactose-binding domain-like"/>
    <property type="match status" value="1"/>
</dbReference>
<dbReference type="InterPro" id="IPR008979">
    <property type="entry name" value="Galactose-bd-like_sf"/>
</dbReference>